<dbReference type="Gene3D" id="3.30.519.10">
    <property type="entry name" value="Guanine Nucleotide Dissociation Inhibitor, domain 2"/>
    <property type="match status" value="1"/>
</dbReference>
<dbReference type="GO" id="GO:0005092">
    <property type="term" value="F:GDP-dissociation inhibitor activity"/>
    <property type="evidence" value="ECO:0007669"/>
    <property type="project" value="InterPro"/>
</dbReference>
<dbReference type="GO" id="GO:0005634">
    <property type="term" value="C:nucleus"/>
    <property type="evidence" value="ECO:0007669"/>
    <property type="project" value="TreeGrafter"/>
</dbReference>
<dbReference type="InterPro" id="IPR036188">
    <property type="entry name" value="FAD/NAD-bd_sf"/>
</dbReference>
<comment type="caution">
    <text evidence="3">The sequence shown here is derived from an EMBL/GenBank/DDBJ whole genome shotgun (WGS) entry which is preliminary data.</text>
</comment>
<dbReference type="SUPFAM" id="SSF51905">
    <property type="entry name" value="FAD/NAD(P)-binding domain"/>
    <property type="match status" value="1"/>
</dbReference>
<feature type="region of interest" description="Disordered" evidence="2">
    <location>
        <begin position="360"/>
        <end position="390"/>
    </location>
</feature>
<name>A0AAD7X6F7_9APHY</name>
<keyword evidence="4" id="KW-1185">Reference proteome</keyword>
<dbReference type="Gene3D" id="1.10.405.10">
    <property type="entry name" value="Guanine Nucleotide Dissociation Inhibitor, domain 1"/>
    <property type="match status" value="1"/>
</dbReference>
<dbReference type="PRINTS" id="PR00891">
    <property type="entry name" value="RABGDIREP"/>
</dbReference>
<evidence type="ECO:0000256" key="1">
    <source>
        <dbReference type="ARBA" id="ARBA00005593"/>
    </source>
</evidence>
<feature type="compositionally biased region" description="Basic and acidic residues" evidence="2">
    <location>
        <begin position="539"/>
        <end position="550"/>
    </location>
</feature>
<dbReference type="Pfam" id="PF00996">
    <property type="entry name" value="GDI"/>
    <property type="match status" value="1"/>
</dbReference>
<dbReference type="FunFam" id="1.10.405.10:FF:000003">
    <property type="entry name" value="Rab proteins geranylgeranyltransferase component A"/>
    <property type="match status" value="1"/>
</dbReference>
<evidence type="ECO:0000256" key="2">
    <source>
        <dbReference type="SAM" id="MobiDB-lite"/>
    </source>
</evidence>
<sequence>MDFDVVVLGTGLAESIAAAALSKAGFKVAHVDNNQYYGGDEASLTLDELAQWADARATDSEDKPTSEYLARQRARYTSITRSSTLPPQSRQYAVSLAPSIVPSLGSHIDSLIASGVSRYGSFKLLEKVAIYDRPGYVQSVPGSKEDVFKSKALSLVEKRRLMRFLMFAAGEFEGKKELEGKEQMPFLQYLRETFTLNDKPANAIAYALAFCICANDPTLPALQRIRQYLRSAGRYGASPFLVGHYGGLGETAQGFCRTSAVKGGTYILGRPVSGVKCPSSEANATSTDEKTPVPSARSVHRVELEEFDESLTARVVLSSSDYLPPTSLPGATSSSSSSIPDTVYQVARCIAIIDKPLVFTPTESTDEAPSTATEEPAGEPGEEADQPSTPSYEVDTAVLVFPPNTLPNASTTTAAHLLVTGEGSMSAPKGKWILNISLPLLSSASGPSAEELLRPYLDAALTLTAPPSASSEVQPAEPLFTLFYIHHPASAPSLSDPANADSDIIITPSCTTLLPAIADAATQNAEAMFWKAVRRLKGTREPQKAVPTDDEKGEEVEKDGGDSELDGIESFWPPLDVADVESADDW</sequence>
<dbReference type="GO" id="GO:0007264">
    <property type="term" value="P:small GTPase-mediated signal transduction"/>
    <property type="evidence" value="ECO:0007669"/>
    <property type="project" value="InterPro"/>
</dbReference>
<feature type="region of interest" description="Disordered" evidence="2">
    <location>
        <begin position="539"/>
        <end position="586"/>
    </location>
</feature>
<gene>
    <name evidence="3" type="ORF">ONZ51_g10712</name>
</gene>
<dbReference type="Gene3D" id="3.50.50.60">
    <property type="entry name" value="FAD/NAD(P)-binding domain"/>
    <property type="match status" value="1"/>
</dbReference>
<proteinExistence type="inferred from homology"/>
<feature type="compositionally biased region" description="Polar residues" evidence="2">
    <location>
        <begin position="361"/>
        <end position="370"/>
    </location>
</feature>
<feature type="compositionally biased region" description="Acidic residues" evidence="2">
    <location>
        <begin position="551"/>
        <end position="567"/>
    </location>
</feature>
<evidence type="ECO:0008006" key="5">
    <source>
        <dbReference type="Google" id="ProtNLM"/>
    </source>
</evidence>
<evidence type="ECO:0000313" key="4">
    <source>
        <dbReference type="Proteomes" id="UP001215151"/>
    </source>
</evidence>
<dbReference type="PANTHER" id="PTHR11787">
    <property type="entry name" value="RAB GDP-DISSOCIATION INHIBITOR"/>
    <property type="match status" value="1"/>
</dbReference>
<dbReference type="AlphaFoldDB" id="A0AAD7X6F7"/>
<dbReference type="GO" id="GO:0016192">
    <property type="term" value="P:vesicle-mediated transport"/>
    <property type="evidence" value="ECO:0007669"/>
    <property type="project" value="TreeGrafter"/>
</dbReference>
<organism evidence="3 4">
    <name type="scientific">Trametes cubensis</name>
    <dbReference type="NCBI Taxonomy" id="1111947"/>
    <lineage>
        <taxon>Eukaryota</taxon>
        <taxon>Fungi</taxon>
        <taxon>Dikarya</taxon>
        <taxon>Basidiomycota</taxon>
        <taxon>Agaricomycotina</taxon>
        <taxon>Agaricomycetes</taxon>
        <taxon>Polyporales</taxon>
        <taxon>Polyporaceae</taxon>
        <taxon>Trametes</taxon>
    </lineage>
</organism>
<evidence type="ECO:0000313" key="3">
    <source>
        <dbReference type="EMBL" id="KAJ8462743.1"/>
    </source>
</evidence>
<accession>A0AAD7X6F7</accession>
<dbReference type="Proteomes" id="UP001215151">
    <property type="component" value="Unassembled WGS sequence"/>
</dbReference>
<dbReference type="GO" id="GO:0005829">
    <property type="term" value="C:cytosol"/>
    <property type="evidence" value="ECO:0007669"/>
    <property type="project" value="TreeGrafter"/>
</dbReference>
<dbReference type="InterPro" id="IPR018203">
    <property type="entry name" value="GDP_dissociation_inhibitor"/>
</dbReference>
<protein>
    <recommendedName>
        <fullName evidence="5">FAD/NAD(P)-binding domain-containing protein</fullName>
    </recommendedName>
</protein>
<dbReference type="PANTHER" id="PTHR11787:SF4">
    <property type="entry name" value="CHM, RAB ESCORT PROTEIN 1"/>
    <property type="match status" value="1"/>
</dbReference>
<dbReference type="EMBL" id="JAPEVG010000442">
    <property type="protein sequence ID" value="KAJ8462743.1"/>
    <property type="molecule type" value="Genomic_DNA"/>
</dbReference>
<comment type="similarity">
    <text evidence="1">Belongs to the Rab GDI family.</text>
</comment>
<reference evidence="3" key="1">
    <citation type="submission" date="2022-11" db="EMBL/GenBank/DDBJ databases">
        <title>Genome Sequence of Cubamyces cubensis.</title>
        <authorList>
            <person name="Buettner E."/>
        </authorList>
    </citation>
    <scope>NUCLEOTIDE SEQUENCE</scope>
    <source>
        <strain evidence="3">MPL-01</strain>
    </source>
</reference>
<dbReference type="GO" id="GO:0005968">
    <property type="term" value="C:Rab-protein geranylgeranyltransferase complex"/>
    <property type="evidence" value="ECO:0007669"/>
    <property type="project" value="TreeGrafter"/>
</dbReference>
<feature type="compositionally biased region" description="Acidic residues" evidence="2">
    <location>
        <begin position="376"/>
        <end position="385"/>
    </location>
</feature>